<dbReference type="PANTHER" id="PTHR37610:SF55">
    <property type="entry name" value="RETROTRANSPOSON COPIA-LIKE N-TERMINAL DOMAIN-CONTAINING PROTEIN"/>
    <property type="match status" value="1"/>
</dbReference>
<dbReference type="PANTHER" id="PTHR37610">
    <property type="entry name" value="CCHC-TYPE DOMAIN-CONTAINING PROTEIN"/>
    <property type="match status" value="1"/>
</dbReference>
<dbReference type="Gramene" id="C.cajan_35825.t">
    <property type="protein sequence ID" value="C.cajan_35825.t"/>
    <property type="gene ID" value="C.cajan_35825"/>
</dbReference>
<organism evidence="3 4">
    <name type="scientific">Cajanus cajan</name>
    <name type="common">Pigeon pea</name>
    <name type="synonym">Cajanus indicus</name>
    <dbReference type="NCBI Taxonomy" id="3821"/>
    <lineage>
        <taxon>Eukaryota</taxon>
        <taxon>Viridiplantae</taxon>
        <taxon>Streptophyta</taxon>
        <taxon>Embryophyta</taxon>
        <taxon>Tracheophyta</taxon>
        <taxon>Spermatophyta</taxon>
        <taxon>Magnoliopsida</taxon>
        <taxon>eudicotyledons</taxon>
        <taxon>Gunneridae</taxon>
        <taxon>Pentapetalae</taxon>
        <taxon>rosids</taxon>
        <taxon>fabids</taxon>
        <taxon>Fabales</taxon>
        <taxon>Fabaceae</taxon>
        <taxon>Papilionoideae</taxon>
        <taxon>50 kb inversion clade</taxon>
        <taxon>NPAAA clade</taxon>
        <taxon>indigoferoid/millettioid clade</taxon>
        <taxon>Phaseoleae</taxon>
        <taxon>Cajanus</taxon>
    </lineage>
</organism>
<dbReference type="Pfam" id="PF14244">
    <property type="entry name" value="Retrotran_gag_3"/>
    <property type="match status" value="1"/>
</dbReference>
<dbReference type="EMBL" id="KQ483618">
    <property type="protein sequence ID" value="KYP44663.1"/>
    <property type="molecule type" value="Genomic_DNA"/>
</dbReference>
<evidence type="ECO:0000313" key="4">
    <source>
        <dbReference type="Proteomes" id="UP000075243"/>
    </source>
</evidence>
<evidence type="ECO:0000259" key="2">
    <source>
        <dbReference type="Pfam" id="PF22936"/>
    </source>
</evidence>
<evidence type="ECO:0000259" key="1">
    <source>
        <dbReference type="Pfam" id="PF14244"/>
    </source>
</evidence>
<dbReference type="Proteomes" id="UP000075243">
    <property type="component" value="Unassembled WGS sequence"/>
</dbReference>
<dbReference type="InterPro" id="IPR029472">
    <property type="entry name" value="Copia-like_N"/>
</dbReference>
<sequence>STMSGVSEQTPSIDSFLYLHPSENPTIALVSPVLDSNNYHSWSRSMITALSAKNKVEFVDGSSPEPPKTDQMHGAWRRCNNMVVSWIVHSVSISIWQSVLWMDNAEEIWRDLKSRYSQGDLLRISDLQQEASSMKQGDLSVTEFFTKLRIIWDEIENFRLDPVCSCTVKCSCSVFVTIAQHKLEDRAMQFLRGLNEQYSNVRSHVLLMDPMPAISKIFSYVAQQERQLLGNSFMTNINVESKEKCCYRKHGFPPNYDGKNKGNNTKNGKTCTHCGRNGHTIHMCYKKHGFPLGHKFFNTKNTTNSIVTVDSKVIDDQTQHHESQEVHLTPQQYKALLALIQQSSLGNSASIPSHVNQIASVSSCSTHHTPPSSISLSSINCTPTPTSWILDSGATDHVSSSLTHFHSYNQIDPISIKLPNSHHVHATHSGIIYLSASIILSNVLYIPSFTFNLISISKLASTTNCKLIFSSTSCIL</sequence>
<feature type="non-terminal residue" evidence="3">
    <location>
        <position position="1"/>
    </location>
</feature>
<feature type="domain" description="Retrovirus-related Pol polyprotein from transposon TNT 1-94-like beta-barrel" evidence="2">
    <location>
        <begin position="388"/>
        <end position="461"/>
    </location>
</feature>
<dbReference type="InterPro" id="IPR054722">
    <property type="entry name" value="PolX-like_BBD"/>
</dbReference>
<gene>
    <name evidence="3" type="ORF">KK1_033822</name>
</gene>
<dbReference type="Pfam" id="PF22936">
    <property type="entry name" value="Pol_BBD"/>
    <property type="match status" value="1"/>
</dbReference>
<keyword evidence="4" id="KW-1185">Reference proteome</keyword>
<dbReference type="AlphaFoldDB" id="A0A151RQ50"/>
<accession>A0A151RQ50</accession>
<proteinExistence type="predicted"/>
<feature type="domain" description="Retrotransposon Copia-like N-terminal" evidence="1">
    <location>
        <begin position="20"/>
        <end position="67"/>
    </location>
</feature>
<evidence type="ECO:0008006" key="5">
    <source>
        <dbReference type="Google" id="ProtNLM"/>
    </source>
</evidence>
<protein>
    <recommendedName>
        <fullName evidence="5">Retrotransposon Copia-like N-terminal domain-containing protein</fullName>
    </recommendedName>
</protein>
<evidence type="ECO:0000313" key="3">
    <source>
        <dbReference type="EMBL" id="KYP44663.1"/>
    </source>
</evidence>
<reference evidence="3" key="1">
    <citation type="journal article" date="2012" name="Nat. Biotechnol.">
        <title>Draft genome sequence of pigeonpea (Cajanus cajan), an orphan legume crop of resource-poor farmers.</title>
        <authorList>
            <person name="Varshney R.K."/>
            <person name="Chen W."/>
            <person name="Li Y."/>
            <person name="Bharti A.K."/>
            <person name="Saxena R.K."/>
            <person name="Schlueter J.A."/>
            <person name="Donoghue M.T."/>
            <person name="Azam S."/>
            <person name="Fan G."/>
            <person name="Whaley A.M."/>
            <person name="Farmer A.D."/>
            <person name="Sheridan J."/>
            <person name="Iwata A."/>
            <person name="Tuteja R."/>
            <person name="Penmetsa R.V."/>
            <person name="Wu W."/>
            <person name="Upadhyaya H.D."/>
            <person name="Yang S.P."/>
            <person name="Shah T."/>
            <person name="Saxena K.B."/>
            <person name="Michael T."/>
            <person name="McCombie W.R."/>
            <person name="Yang B."/>
            <person name="Zhang G."/>
            <person name="Yang H."/>
            <person name="Wang J."/>
            <person name="Spillane C."/>
            <person name="Cook D.R."/>
            <person name="May G.D."/>
            <person name="Xu X."/>
            <person name="Jackson S.A."/>
        </authorList>
    </citation>
    <scope>NUCLEOTIDE SEQUENCE [LARGE SCALE GENOMIC DNA]</scope>
</reference>
<name>A0A151RQ50_CAJCA</name>